<protein>
    <recommendedName>
        <fullName evidence="4 5">Translation initiation factor IF-1</fullName>
    </recommendedName>
</protein>
<evidence type="ECO:0000313" key="7">
    <source>
        <dbReference type="EMBL" id="OGE65351.1"/>
    </source>
</evidence>
<dbReference type="NCBIfam" id="TIGR00008">
    <property type="entry name" value="infA"/>
    <property type="match status" value="1"/>
</dbReference>
<keyword evidence="2 4" id="KW-0396">Initiation factor</keyword>
<dbReference type="Gene3D" id="2.40.50.140">
    <property type="entry name" value="Nucleic acid-binding proteins"/>
    <property type="match status" value="1"/>
</dbReference>
<evidence type="ECO:0000256" key="1">
    <source>
        <dbReference type="ARBA" id="ARBA00010939"/>
    </source>
</evidence>
<dbReference type="PANTHER" id="PTHR33370:SF1">
    <property type="entry name" value="TRANSLATION INITIATION FACTOR IF-1, CHLOROPLASTIC"/>
    <property type="match status" value="1"/>
</dbReference>
<comment type="similarity">
    <text evidence="1 4">Belongs to the IF-1 family.</text>
</comment>
<keyword evidence="4" id="KW-0694">RNA-binding</keyword>
<comment type="subcellular location">
    <subcellularLocation>
        <location evidence="4">Cytoplasm</location>
    </subcellularLocation>
</comment>
<dbReference type="InterPro" id="IPR006196">
    <property type="entry name" value="RNA-binding_domain_S1_IF1"/>
</dbReference>
<evidence type="ECO:0000256" key="2">
    <source>
        <dbReference type="ARBA" id="ARBA00022540"/>
    </source>
</evidence>
<dbReference type="GO" id="GO:0005829">
    <property type="term" value="C:cytosol"/>
    <property type="evidence" value="ECO:0007669"/>
    <property type="project" value="TreeGrafter"/>
</dbReference>
<comment type="subunit">
    <text evidence="4">Component of the 30S ribosomal translation pre-initiation complex which assembles on the 30S ribosome in the order IF-2 and IF-3, IF-1 and N-formylmethionyl-tRNA(fMet); mRNA recruitment can occur at any time during PIC assembly.</text>
</comment>
<dbReference type="HAMAP" id="MF_00075">
    <property type="entry name" value="IF_1"/>
    <property type="match status" value="1"/>
</dbReference>
<dbReference type="CDD" id="cd04451">
    <property type="entry name" value="S1_IF1"/>
    <property type="match status" value="1"/>
</dbReference>
<keyword evidence="4" id="KW-0699">rRNA-binding</keyword>
<name>A0A1F5MJ01_9BACT</name>
<feature type="domain" description="S1-like" evidence="6">
    <location>
        <begin position="51"/>
        <end position="95"/>
    </location>
</feature>
<sequence>MSRRSDFLARGSTVSKNADVISVEGKVVEVLPNTLFRVSVERSVELPEMIGRVILAHISGKMRMNYIRLLNGDRVRVEMSPKYDIEKGRITFRIK</sequence>
<evidence type="ECO:0000259" key="6">
    <source>
        <dbReference type="PROSITE" id="PS50832"/>
    </source>
</evidence>
<dbReference type="GO" id="GO:0019843">
    <property type="term" value="F:rRNA binding"/>
    <property type="evidence" value="ECO:0007669"/>
    <property type="project" value="UniProtKB-UniRule"/>
</dbReference>
<proteinExistence type="inferred from homology"/>
<dbReference type="GO" id="GO:0043022">
    <property type="term" value="F:ribosome binding"/>
    <property type="evidence" value="ECO:0007669"/>
    <property type="project" value="UniProtKB-UniRule"/>
</dbReference>
<dbReference type="InterPro" id="IPR012340">
    <property type="entry name" value="NA-bd_OB-fold"/>
</dbReference>
<evidence type="ECO:0000256" key="4">
    <source>
        <dbReference type="HAMAP-Rule" id="MF_00075"/>
    </source>
</evidence>
<accession>A0A1F5MJ01</accession>
<dbReference type="PANTHER" id="PTHR33370">
    <property type="entry name" value="TRANSLATION INITIATION FACTOR IF-1, CHLOROPLASTIC"/>
    <property type="match status" value="1"/>
</dbReference>
<dbReference type="GO" id="GO:0003743">
    <property type="term" value="F:translation initiation factor activity"/>
    <property type="evidence" value="ECO:0007669"/>
    <property type="project" value="UniProtKB-UniRule"/>
</dbReference>
<dbReference type="EMBL" id="MFDO01000019">
    <property type="protein sequence ID" value="OGE65351.1"/>
    <property type="molecule type" value="Genomic_DNA"/>
</dbReference>
<dbReference type="Proteomes" id="UP000178017">
    <property type="component" value="Unassembled WGS sequence"/>
</dbReference>
<organism evidence="7 8">
    <name type="scientific">Candidatus Daviesbacteria bacterium RIFCSPLOWO2_01_FULL_40_24</name>
    <dbReference type="NCBI Taxonomy" id="1797787"/>
    <lineage>
        <taxon>Bacteria</taxon>
        <taxon>Candidatus Daviesiibacteriota</taxon>
    </lineage>
</organism>
<comment type="caution">
    <text evidence="7">The sequence shown here is derived from an EMBL/GenBank/DDBJ whole genome shotgun (WGS) entry which is preliminary data.</text>
</comment>
<evidence type="ECO:0000256" key="5">
    <source>
        <dbReference type="NCBIfam" id="TIGR00008"/>
    </source>
</evidence>
<gene>
    <name evidence="4" type="primary">infA</name>
    <name evidence="7" type="ORF">A3B49_03655</name>
</gene>
<evidence type="ECO:0000256" key="3">
    <source>
        <dbReference type="ARBA" id="ARBA00022917"/>
    </source>
</evidence>
<reference evidence="7 8" key="1">
    <citation type="journal article" date="2016" name="Nat. Commun.">
        <title>Thousands of microbial genomes shed light on interconnected biogeochemical processes in an aquifer system.</title>
        <authorList>
            <person name="Anantharaman K."/>
            <person name="Brown C.T."/>
            <person name="Hug L.A."/>
            <person name="Sharon I."/>
            <person name="Castelle C.J."/>
            <person name="Probst A.J."/>
            <person name="Thomas B.C."/>
            <person name="Singh A."/>
            <person name="Wilkins M.J."/>
            <person name="Karaoz U."/>
            <person name="Brodie E.L."/>
            <person name="Williams K.H."/>
            <person name="Hubbard S.S."/>
            <person name="Banfield J.F."/>
        </authorList>
    </citation>
    <scope>NUCLEOTIDE SEQUENCE [LARGE SCALE GENOMIC DNA]</scope>
</reference>
<dbReference type="AlphaFoldDB" id="A0A1F5MJ01"/>
<evidence type="ECO:0000313" key="8">
    <source>
        <dbReference type="Proteomes" id="UP000178017"/>
    </source>
</evidence>
<dbReference type="FunFam" id="2.40.50.140:FF:000002">
    <property type="entry name" value="Translation initiation factor IF-1"/>
    <property type="match status" value="1"/>
</dbReference>
<dbReference type="PROSITE" id="PS50832">
    <property type="entry name" value="S1_IF1_TYPE"/>
    <property type="match status" value="1"/>
</dbReference>
<keyword evidence="4" id="KW-0963">Cytoplasm</keyword>
<dbReference type="InterPro" id="IPR004368">
    <property type="entry name" value="TIF_IF1"/>
</dbReference>
<comment type="function">
    <text evidence="4">One of the essential components for the initiation of protein synthesis. Stabilizes the binding of IF-2 and IF-3 on the 30S subunit to which N-formylmethionyl-tRNA(fMet) subsequently binds. Helps modulate mRNA selection, yielding the 30S pre-initiation complex (PIC). Upon addition of the 50S ribosomal subunit IF-1, IF-2 and IF-3 are released leaving the mature 70S translation initiation complex.</text>
</comment>
<keyword evidence="3 4" id="KW-0648">Protein biosynthesis</keyword>
<dbReference type="Pfam" id="PF01176">
    <property type="entry name" value="eIF-1a"/>
    <property type="match status" value="1"/>
</dbReference>
<dbReference type="SUPFAM" id="SSF50249">
    <property type="entry name" value="Nucleic acid-binding proteins"/>
    <property type="match status" value="1"/>
</dbReference>